<keyword evidence="2" id="KW-1185">Reference proteome</keyword>
<dbReference type="EMBL" id="CADIKH010000033">
    <property type="protein sequence ID" value="CAB3767362.1"/>
    <property type="molecule type" value="Genomic_DNA"/>
</dbReference>
<proteinExistence type="predicted"/>
<reference evidence="1 2" key="1">
    <citation type="submission" date="2020-04" db="EMBL/GenBank/DDBJ databases">
        <authorList>
            <person name="De Canck E."/>
        </authorList>
    </citation>
    <scope>NUCLEOTIDE SEQUENCE [LARGE SCALE GENOMIC DNA]</scope>
    <source>
        <strain evidence="1 2">LMG 29542</strain>
    </source>
</reference>
<accession>A0A6J5EQ73</accession>
<evidence type="ECO:0000313" key="1">
    <source>
        <dbReference type="EMBL" id="CAB3767362.1"/>
    </source>
</evidence>
<organism evidence="1 2">
    <name type="scientific">Paraburkholderia humisilvae</name>
    <dbReference type="NCBI Taxonomy" id="627669"/>
    <lineage>
        <taxon>Bacteria</taxon>
        <taxon>Pseudomonadati</taxon>
        <taxon>Pseudomonadota</taxon>
        <taxon>Betaproteobacteria</taxon>
        <taxon>Burkholderiales</taxon>
        <taxon>Burkholderiaceae</taxon>
        <taxon>Paraburkholderia</taxon>
    </lineage>
</organism>
<dbReference type="Proteomes" id="UP000494363">
    <property type="component" value="Unassembled WGS sequence"/>
</dbReference>
<dbReference type="AlphaFoldDB" id="A0A6J5EQ73"/>
<evidence type="ECO:0000313" key="2">
    <source>
        <dbReference type="Proteomes" id="UP000494363"/>
    </source>
</evidence>
<protein>
    <submittedName>
        <fullName evidence="1">Uncharacterized protein</fullName>
    </submittedName>
</protein>
<gene>
    <name evidence="1" type="ORF">LMG29542_05588</name>
</gene>
<name>A0A6J5EQ73_9BURK</name>
<sequence>MTDSIAELRSLILLCAQTGRLDLRLLGQLQVLVQASIAQEIAVRGGALGDPGDFAPPPRVPSPAEVFRSPVASAWVKSSIRRGLKGDVFAAYSEAALVAAVLRYELHTAES</sequence>